<protein>
    <submittedName>
        <fullName evidence="2">Uncharacterized protein</fullName>
    </submittedName>
</protein>
<dbReference type="EMBL" id="SGPK01000231">
    <property type="protein sequence ID" value="THH05874.1"/>
    <property type="molecule type" value="Genomic_DNA"/>
</dbReference>
<feature type="region of interest" description="Disordered" evidence="1">
    <location>
        <begin position="393"/>
        <end position="418"/>
    </location>
</feature>
<evidence type="ECO:0000256" key="1">
    <source>
        <dbReference type="SAM" id="MobiDB-lite"/>
    </source>
</evidence>
<sequence length="418" mass="47154">MAKKLKIKTYKKDVDDHYVVVINPWANSPRNPRTQVEMNYIGAWLRIAFKKPDEKGIVRAIFSRSKRDEVIVQLNPCVDVEIGLGAHLWSSFIKRDELDRIEREDKGLFFVMAQYPISHVVSMCYLTPKKDQWKENSPSQDAIPDFIAVKRQYPDPVLSHMPSIDARLQSLLLPMPRLTLAPAPEPALIPVSNPPVPIQPPKYLPLDKTPGESVLRQNRIEQQGSSAPEFTSYQPPVHFPRVSESTPNKAGHANVKTEDGMNISKLDKYDPYEEDEAALNTLNNSTVKREEITNRDIRNEFADVKSEPEDRKPDISNAPYEPSSSLVKALSELNGGFTDVEEEKPVVKAEDYQPSQVLIDALSQYTSHSKASEGMSDMALVPDICNDAYAADLPTRRNSLKRDLQGPSGTYTSREREN</sequence>
<comment type="caution">
    <text evidence="2">The sequence shown here is derived from an EMBL/GenBank/DDBJ whole genome shotgun (WGS) entry which is preliminary data.</text>
</comment>
<keyword evidence="3" id="KW-1185">Reference proteome</keyword>
<gene>
    <name evidence="2" type="ORF">EW145_g4479</name>
</gene>
<feature type="compositionally biased region" description="Basic and acidic residues" evidence="1">
    <location>
        <begin position="299"/>
        <end position="314"/>
    </location>
</feature>
<evidence type="ECO:0000313" key="2">
    <source>
        <dbReference type="EMBL" id="THH05874.1"/>
    </source>
</evidence>
<reference evidence="2 3" key="1">
    <citation type="submission" date="2019-02" db="EMBL/GenBank/DDBJ databases">
        <title>Genome sequencing of the rare red list fungi Phellinidium pouzarii.</title>
        <authorList>
            <person name="Buettner E."/>
            <person name="Kellner H."/>
        </authorList>
    </citation>
    <scope>NUCLEOTIDE SEQUENCE [LARGE SCALE GENOMIC DNA]</scope>
    <source>
        <strain evidence="2 3">DSM 108285</strain>
    </source>
</reference>
<organism evidence="2 3">
    <name type="scientific">Phellinidium pouzarii</name>
    <dbReference type="NCBI Taxonomy" id="167371"/>
    <lineage>
        <taxon>Eukaryota</taxon>
        <taxon>Fungi</taxon>
        <taxon>Dikarya</taxon>
        <taxon>Basidiomycota</taxon>
        <taxon>Agaricomycotina</taxon>
        <taxon>Agaricomycetes</taxon>
        <taxon>Hymenochaetales</taxon>
        <taxon>Hymenochaetaceae</taxon>
        <taxon>Phellinidium</taxon>
    </lineage>
</organism>
<name>A0A4S4L3H8_9AGAM</name>
<dbReference type="OrthoDB" id="2996389at2759"/>
<proteinExistence type="predicted"/>
<feature type="region of interest" description="Disordered" evidence="1">
    <location>
        <begin position="299"/>
        <end position="323"/>
    </location>
</feature>
<dbReference type="Proteomes" id="UP000308199">
    <property type="component" value="Unassembled WGS sequence"/>
</dbReference>
<dbReference type="AlphaFoldDB" id="A0A4S4L3H8"/>
<accession>A0A4S4L3H8</accession>
<evidence type="ECO:0000313" key="3">
    <source>
        <dbReference type="Proteomes" id="UP000308199"/>
    </source>
</evidence>